<dbReference type="Pfam" id="PF00400">
    <property type="entry name" value="WD40"/>
    <property type="match status" value="4"/>
</dbReference>
<dbReference type="Pfam" id="PF09384">
    <property type="entry name" value="UTP15_C"/>
    <property type="match status" value="1"/>
</dbReference>
<dbReference type="Proteomes" id="UP001558652">
    <property type="component" value="Unassembled WGS sequence"/>
</dbReference>
<dbReference type="CDD" id="cd00200">
    <property type="entry name" value="WD40"/>
    <property type="match status" value="1"/>
</dbReference>
<dbReference type="SUPFAM" id="SSF50978">
    <property type="entry name" value="WD40 repeat-like"/>
    <property type="match status" value="1"/>
</dbReference>
<evidence type="ECO:0000313" key="11">
    <source>
        <dbReference type="Proteomes" id="UP001558652"/>
    </source>
</evidence>
<organism evidence="10 11">
    <name type="scientific">Ranatra chinensis</name>
    <dbReference type="NCBI Taxonomy" id="642074"/>
    <lineage>
        <taxon>Eukaryota</taxon>
        <taxon>Metazoa</taxon>
        <taxon>Ecdysozoa</taxon>
        <taxon>Arthropoda</taxon>
        <taxon>Hexapoda</taxon>
        <taxon>Insecta</taxon>
        <taxon>Pterygota</taxon>
        <taxon>Neoptera</taxon>
        <taxon>Paraneoptera</taxon>
        <taxon>Hemiptera</taxon>
        <taxon>Heteroptera</taxon>
        <taxon>Panheteroptera</taxon>
        <taxon>Nepomorpha</taxon>
        <taxon>Nepidae</taxon>
        <taxon>Ranatrinae</taxon>
        <taxon>Ranatra</taxon>
    </lineage>
</organism>
<dbReference type="PANTHER" id="PTHR19924">
    <property type="entry name" value="UTP15 U3 SMALL NUCLEOLAR RNA-ASSOCIATED PROTEIN 15 FAMILY MEMBER"/>
    <property type="match status" value="1"/>
</dbReference>
<dbReference type="InterPro" id="IPR018983">
    <property type="entry name" value="U3_snoRNA-assocProt_15_C"/>
</dbReference>
<name>A0ABD0YGN2_9HEMI</name>
<dbReference type="GO" id="GO:0006364">
    <property type="term" value="P:rRNA processing"/>
    <property type="evidence" value="ECO:0007669"/>
    <property type="project" value="UniProtKB-KW"/>
</dbReference>
<evidence type="ECO:0000256" key="2">
    <source>
        <dbReference type="ARBA" id="ARBA00018260"/>
    </source>
</evidence>
<evidence type="ECO:0000256" key="5">
    <source>
        <dbReference type="ARBA" id="ARBA00022737"/>
    </source>
</evidence>
<dbReference type="AlphaFoldDB" id="A0ABD0YGN2"/>
<dbReference type="Gene3D" id="2.130.10.10">
    <property type="entry name" value="YVTN repeat-like/Quinoprotein amine dehydrogenase"/>
    <property type="match status" value="2"/>
</dbReference>
<feature type="repeat" description="WD" evidence="8">
    <location>
        <begin position="245"/>
        <end position="286"/>
    </location>
</feature>
<dbReference type="InterPro" id="IPR001680">
    <property type="entry name" value="WD40_rpt"/>
</dbReference>
<protein>
    <recommendedName>
        <fullName evidence="2">U3 small nucleolar RNA-associated protein 15 homolog</fullName>
    </recommendedName>
</protein>
<dbReference type="PROSITE" id="PS50082">
    <property type="entry name" value="WD_REPEATS_2"/>
    <property type="match status" value="2"/>
</dbReference>
<keyword evidence="4 8" id="KW-0853">WD repeat</keyword>
<dbReference type="GO" id="GO:0005730">
    <property type="term" value="C:nucleolus"/>
    <property type="evidence" value="ECO:0007669"/>
    <property type="project" value="UniProtKB-SubCell"/>
</dbReference>
<dbReference type="PROSITE" id="PS50294">
    <property type="entry name" value="WD_REPEATS_REGION"/>
    <property type="match status" value="2"/>
</dbReference>
<evidence type="ECO:0000256" key="6">
    <source>
        <dbReference type="ARBA" id="ARBA00023242"/>
    </source>
</evidence>
<comment type="function">
    <text evidence="7">Ribosome biogenesis factor. Involved in nucleolar processing of pre-18S ribosomal RNA. Required for optimal pre-ribosomal RNA transcription by RNA polymerase I. Part of the small subunit (SSU) processome, first precursor of the small eukaryotic ribosomal subunit. During the assembly of the SSU processome in the nucleolus, many ribosome biogenesis factors, an RNA chaperone and ribosomal proteins associate with the nascent pre-rRNA and work in concert to generate RNA folding, modifications, rearrangements and cleavage as well as targeted degradation of pre-ribosomal RNA by the RNA exosome.</text>
</comment>
<dbReference type="SMART" id="SM00320">
    <property type="entry name" value="WD40"/>
    <property type="match status" value="6"/>
</dbReference>
<evidence type="ECO:0000313" key="10">
    <source>
        <dbReference type="EMBL" id="KAL1117538.1"/>
    </source>
</evidence>
<evidence type="ECO:0000256" key="8">
    <source>
        <dbReference type="PROSITE-ProRule" id="PRU00221"/>
    </source>
</evidence>
<dbReference type="InterPro" id="IPR015943">
    <property type="entry name" value="WD40/YVTN_repeat-like_dom_sf"/>
</dbReference>
<feature type="domain" description="U3 small nucleolar RNA-associated protein 15 C-terminal" evidence="9">
    <location>
        <begin position="350"/>
        <end position="493"/>
    </location>
</feature>
<gene>
    <name evidence="10" type="ORF">AAG570_003854</name>
</gene>
<evidence type="ECO:0000256" key="7">
    <source>
        <dbReference type="ARBA" id="ARBA00045437"/>
    </source>
</evidence>
<sequence>MSIFKKTNSKIYAKPTQKVTADTAYWKQLGVPTILKEFGPIDYIDFSPVEPHYFAVTCSVRVQLYNPITKLVHKTLSRFRETAYGARFRSDGLLICAGDEEANVKLFDVNTQSLLRVFKGHTGPVHRSCFTSDQYHLASFSDDKTVRVWDIPTEKKVHEFTSHGDYIRAGAASPVSPSTIVSGCYDNQIRMFDSRTSDGAVFTVDHGSPVESVLFLPSGGVFISAGGTEIRVWDALAGGRLIARVSQHHKSITSICLASNGSRLLSASLDRHVKIYDVSTYKVVHNIDHPNSILSLGVSANDETLALGTVDGLISVSRREEDKSTTNAKKKKAVEYKYMGDKYTPPAASSVDSTVPLEHKPAMSKHDACLRKFQYSKALDCVLATYVINKVPNVTVALLQELIRRKGLQNAIINRDDKSLVPLLKFVVRYINDCRFTSVLIDVANVVIDCCEDRLDELSPENLDLLRRLSRKLKEEEDLTLELLRVSGGIRMLLAASTVDSDKHPPPPVPTISPSTNAQQPFILNVS</sequence>
<dbReference type="EMBL" id="JBFDAA010000015">
    <property type="protein sequence ID" value="KAL1117538.1"/>
    <property type="molecule type" value="Genomic_DNA"/>
</dbReference>
<proteinExistence type="predicted"/>
<reference evidence="10 11" key="1">
    <citation type="submission" date="2024-07" db="EMBL/GenBank/DDBJ databases">
        <title>Chromosome-level genome assembly of the water stick insect Ranatra chinensis (Heteroptera: Nepidae).</title>
        <authorList>
            <person name="Liu X."/>
        </authorList>
    </citation>
    <scope>NUCLEOTIDE SEQUENCE [LARGE SCALE GENOMIC DNA]</scope>
    <source>
        <strain evidence="10">Cailab_2021Rc</strain>
        <tissue evidence="10">Muscle</tissue>
    </source>
</reference>
<keyword evidence="3" id="KW-0698">rRNA processing</keyword>
<accession>A0ABD0YGN2</accession>
<keyword evidence="11" id="KW-1185">Reference proteome</keyword>
<comment type="caution">
    <text evidence="10">The sequence shown here is derived from an EMBL/GenBank/DDBJ whole genome shotgun (WGS) entry which is preliminary data.</text>
</comment>
<evidence type="ECO:0000256" key="1">
    <source>
        <dbReference type="ARBA" id="ARBA00004604"/>
    </source>
</evidence>
<feature type="repeat" description="WD" evidence="8">
    <location>
        <begin position="118"/>
        <end position="159"/>
    </location>
</feature>
<comment type="subcellular location">
    <subcellularLocation>
        <location evidence="1">Nucleus</location>
        <location evidence="1">Nucleolus</location>
    </subcellularLocation>
</comment>
<dbReference type="PANTHER" id="PTHR19924:SF26">
    <property type="entry name" value="U3 SMALL NUCLEOLAR RNA-ASSOCIATED PROTEIN 15 HOMOLOG"/>
    <property type="match status" value="1"/>
</dbReference>
<evidence type="ECO:0000259" key="9">
    <source>
        <dbReference type="Pfam" id="PF09384"/>
    </source>
</evidence>
<evidence type="ECO:0000256" key="4">
    <source>
        <dbReference type="ARBA" id="ARBA00022574"/>
    </source>
</evidence>
<keyword evidence="5" id="KW-0677">Repeat</keyword>
<evidence type="ECO:0000256" key="3">
    <source>
        <dbReference type="ARBA" id="ARBA00022552"/>
    </source>
</evidence>
<keyword evidence="6" id="KW-0539">Nucleus</keyword>
<dbReference type="InterPro" id="IPR036322">
    <property type="entry name" value="WD40_repeat_dom_sf"/>
</dbReference>